<feature type="region of interest" description="Disordered" evidence="1">
    <location>
        <begin position="199"/>
        <end position="227"/>
    </location>
</feature>
<feature type="region of interest" description="Disordered" evidence="1">
    <location>
        <begin position="371"/>
        <end position="391"/>
    </location>
</feature>
<feature type="compositionally biased region" description="Polar residues" evidence="1">
    <location>
        <begin position="205"/>
        <end position="223"/>
    </location>
</feature>
<protein>
    <submittedName>
        <fullName evidence="2">Uncharacterized protein</fullName>
    </submittedName>
</protein>
<proteinExistence type="predicted"/>
<dbReference type="EMBL" id="FZQP02003878">
    <property type="protein sequence ID" value="VVC98913.1"/>
    <property type="molecule type" value="Genomic_DNA"/>
</dbReference>
<gene>
    <name evidence="2" type="ORF">LSINAPIS_LOCUS9898</name>
</gene>
<dbReference type="Proteomes" id="UP000324832">
    <property type="component" value="Unassembled WGS sequence"/>
</dbReference>
<evidence type="ECO:0000313" key="2">
    <source>
        <dbReference type="EMBL" id="VVC98913.1"/>
    </source>
</evidence>
<evidence type="ECO:0000313" key="3">
    <source>
        <dbReference type="Proteomes" id="UP000324832"/>
    </source>
</evidence>
<dbReference type="AlphaFoldDB" id="A0A5E4QKT9"/>
<evidence type="ECO:0000256" key="1">
    <source>
        <dbReference type="SAM" id="MobiDB-lite"/>
    </source>
</evidence>
<sequence>MMSVRNYLSAREKSELTSFVDYLPLRKQHKNTRPSQLPVLSANPDSIHNRNLVYPIDHHYLGNKFERSSSPLSDFFSESEIGTPDFLSEESDSSAGSELRRNTAEATRILAEEWERIERTLYKEEGEKCTRPQMIEECKQWQELHLHLRHEFYLKNKSYTYDRVVGKGLPGPEKQLYFRQISNEEVIALNYNNYEQYSESEERLSQSSADVTPTNSPRTSSSGDYEPTLCREKFSHKMNTDEISDRFSSLLHISSLQIRSPLPRRKQNQSVLRSEVASSRWMRSSRPESSINLGRNSAKSYISFDTRNLNINSTECNTLRKGVFTARNSEPPNHQMYATDIHNGMFARTNLRKISLPPLMLEEEKRILVSSAKKQKQRKLNSRLYQANPKK</sequence>
<organism evidence="2 3">
    <name type="scientific">Leptidea sinapis</name>
    <dbReference type="NCBI Taxonomy" id="189913"/>
    <lineage>
        <taxon>Eukaryota</taxon>
        <taxon>Metazoa</taxon>
        <taxon>Ecdysozoa</taxon>
        <taxon>Arthropoda</taxon>
        <taxon>Hexapoda</taxon>
        <taxon>Insecta</taxon>
        <taxon>Pterygota</taxon>
        <taxon>Neoptera</taxon>
        <taxon>Endopterygota</taxon>
        <taxon>Lepidoptera</taxon>
        <taxon>Glossata</taxon>
        <taxon>Ditrysia</taxon>
        <taxon>Papilionoidea</taxon>
        <taxon>Pieridae</taxon>
        <taxon>Dismorphiinae</taxon>
        <taxon>Leptidea</taxon>
    </lineage>
</organism>
<name>A0A5E4QKT9_9NEOP</name>
<accession>A0A5E4QKT9</accession>
<reference evidence="2 3" key="1">
    <citation type="submission" date="2017-07" db="EMBL/GenBank/DDBJ databases">
        <authorList>
            <person name="Talla V."/>
            <person name="Backstrom N."/>
        </authorList>
    </citation>
    <scope>NUCLEOTIDE SEQUENCE [LARGE SCALE GENOMIC DNA]</scope>
</reference>
<keyword evidence="3" id="KW-1185">Reference proteome</keyword>